<proteinExistence type="predicted"/>
<feature type="transmembrane region" description="Helical" evidence="7">
    <location>
        <begin position="125"/>
        <end position="150"/>
    </location>
</feature>
<evidence type="ECO:0000256" key="2">
    <source>
        <dbReference type="ARBA" id="ARBA00022475"/>
    </source>
</evidence>
<gene>
    <name evidence="8" type="ORF">EZS27_038476</name>
</gene>
<feature type="non-terminal residue" evidence="8">
    <location>
        <position position="1"/>
    </location>
</feature>
<sequence length="164" mass="19024">VGVLVPFFFYNVCSNGNRSRKIFMGDTGSLSLGYVLSFLAIRYSHQDTSPMFSVANAFFVAFSTLIVPVFDVVRVMLVRLRERKPLFEPDRNHIHHKFLDMGYSTTQTMVFLLILSLAFSLGNIWLVGFVNNTFLLIGDVVVWVGLNLWWDKRRRVRQVERERI</sequence>
<protein>
    <submittedName>
        <fullName evidence="8">Putative undecaprenyl-phosphate N-acetylglucosaminyl 1-phosphate transferase</fullName>
        <ecNumber evidence="8">2.7.8.33</ecNumber>
    </submittedName>
</protein>
<dbReference type="GO" id="GO:0005886">
    <property type="term" value="C:plasma membrane"/>
    <property type="evidence" value="ECO:0007669"/>
    <property type="project" value="UniProtKB-SubCell"/>
</dbReference>
<accession>A0A5J4PNL8</accession>
<comment type="subcellular location">
    <subcellularLocation>
        <location evidence="1">Cell membrane</location>
        <topology evidence="1">Multi-pass membrane protein</topology>
    </subcellularLocation>
</comment>
<feature type="transmembrane region" description="Helical" evidence="7">
    <location>
        <begin position="57"/>
        <end position="77"/>
    </location>
</feature>
<dbReference type="EC" id="2.7.8.33" evidence="8"/>
<keyword evidence="5 7" id="KW-1133">Transmembrane helix</keyword>
<evidence type="ECO:0000256" key="5">
    <source>
        <dbReference type="ARBA" id="ARBA00022989"/>
    </source>
</evidence>
<dbReference type="GO" id="GO:0044038">
    <property type="term" value="P:cell wall macromolecule biosynthetic process"/>
    <property type="evidence" value="ECO:0007669"/>
    <property type="project" value="TreeGrafter"/>
</dbReference>
<dbReference type="CDD" id="cd06853">
    <property type="entry name" value="GT_WecA_like"/>
    <property type="match status" value="1"/>
</dbReference>
<evidence type="ECO:0000256" key="4">
    <source>
        <dbReference type="ARBA" id="ARBA00022692"/>
    </source>
</evidence>
<dbReference type="PANTHER" id="PTHR22926:SF3">
    <property type="entry name" value="UNDECAPRENYL-PHOSPHATE ALPHA-N-ACETYLGLUCOSAMINYL 1-PHOSPHATE TRANSFERASE"/>
    <property type="match status" value="1"/>
</dbReference>
<reference evidence="8" key="1">
    <citation type="submission" date="2019-03" db="EMBL/GenBank/DDBJ databases">
        <title>Single cell metagenomics reveals metabolic interactions within the superorganism composed of flagellate Streblomastix strix and complex community of Bacteroidetes bacteria on its surface.</title>
        <authorList>
            <person name="Treitli S.C."/>
            <person name="Kolisko M."/>
            <person name="Husnik F."/>
            <person name="Keeling P."/>
            <person name="Hampl V."/>
        </authorList>
    </citation>
    <scope>NUCLEOTIDE SEQUENCE</scope>
    <source>
        <strain evidence="8">STM</strain>
    </source>
</reference>
<organism evidence="8">
    <name type="scientific">termite gut metagenome</name>
    <dbReference type="NCBI Taxonomy" id="433724"/>
    <lineage>
        <taxon>unclassified sequences</taxon>
        <taxon>metagenomes</taxon>
        <taxon>organismal metagenomes</taxon>
    </lineage>
</organism>
<dbReference type="PANTHER" id="PTHR22926">
    <property type="entry name" value="PHOSPHO-N-ACETYLMURAMOYL-PENTAPEPTIDE-TRANSFERASE"/>
    <property type="match status" value="1"/>
</dbReference>
<evidence type="ECO:0000256" key="1">
    <source>
        <dbReference type="ARBA" id="ARBA00004651"/>
    </source>
</evidence>
<keyword evidence="2" id="KW-1003">Cell membrane</keyword>
<dbReference type="Pfam" id="PF00953">
    <property type="entry name" value="Glycos_transf_4"/>
    <property type="match status" value="1"/>
</dbReference>
<evidence type="ECO:0000256" key="3">
    <source>
        <dbReference type="ARBA" id="ARBA00022679"/>
    </source>
</evidence>
<dbReference type="EMBL" id="SNRY01007559">
    <property type="protein sequence ID" value="KAA6310174.1"/>
    <property type="molecule type" value="Genomic_DNA"/>
</dbReference>
<comment type="caution">
    <text evidence="8">The sequence shown here is derived from an EMBL/GenBank/DDBJ whole genome shotgun (WGS) entry which is preliminary data.</text>
</comment>
<dbReference type="AlphaFoldDB" id="A0A5J4PNL8"/>
<evidence type="ECO:0000256" key="6">
    <source>
        <dbReference type="ARBA" id="ARBA00023136"/>
    </source>
</evidence>
<keyword evidence="3 8" id="KW-0808">Transferase</keyword>
<name>A0A5J4PNL8_9ZZZZ</name>
<evidence type="ECO:0000313" key="8">
    <source>
        <dbReference type="EMBL" id="KAA6310174.1"/>
    </source>
</evidence>
<evidence type="ECO:0000256" key="7">
    <source>
        <dbReference type="SAM" id="Phobius"/>
    </source>
</evidence>
<dbReference type="GO" id="GO:0071555">
    <property type="term" value="P:cell wall organization"/>
    <property type="evidence" value="ECO:0007669"/>
    <property type="project" value="TreeGrafter"/>
</dbReference>
<keyword evidence="6 7" id="KW-0472">Membrane</keyword>
<dbReference type="GO" id="GO:0036380">
    <property type="term" value="F:UDP-N-acetylglucosamine-undecaprenyl-phosphate N-acetylglucosaminephosphotransferase activity"/>
    <property type="evidence" value="ECO:0007669"/>
    <property type="project" value="UniProtKB-EC"/>
</dbReference>
<keyword evidence="4 7" id="KW-0812">Transmembrane</keyword>
<dbReference type="GO" id="GO:0009103">
    <property type="term" value="P:lipopolysaccharide biosynthetic process"/>
    <property type="evidence" value="ECO:0007669"/>
    <property type="project" value="TreeGrafter"/>
</dbReference>
<dbReference type="InterPro" id="IPR000715">
    <property type="entry name" value="Glycosyl_transferase_4"/>
</dbReference>